<dbReference type="RefSeq" id="WP_132977597.1">
    <property type="nucleotide sequence ID" value="NZ_SMAO01000006.1"/>
</dbReference>
<dbReference type="EMBL" id="SMAO01000006">
    <property type="protein sequence ID" value="TCT20200.1"/>
    <property type="molecule type" value="Genomic_DNA"/>
</dbReference>
<dbReference type="OrthoDB" id="4228364at2"/>
<dbReference type="Gene3D" id="6.20.350.10">
    <property type="match status" value="1"/>
</dbReference>
<evidence type="ECO:0000313" key="2">
    <source>
        <dbReference type="EMBL" id="TCT20200.1"/>
    </source>
</evidence>
<dbReference type="Pfam" id="PF02026">
    <property type="entry name" value="RyR"/>
    <property type="match status" value="1"/>
</dbReference>
<dbReference type="AlphaFoldDB" id="A0A4R3MUP2"/>
<sequence>MLFGAAPVHVCGAEPLVSCVIAGLHADGRAARRLAPEQLATLKPGRVSTLILADPPAPADLIVAFAARSRQARSRFRPGSTRLILMHAADPPPALPDLDLDERLRLETFAVENRAARALLRRWPLHLGMDPLFGQRPHLLLAGFASPAHAFLVQALRLIQYGDARPLVTLLSEDPESLAAQIQSAYPQAGQIADLRFGDLAAPRLAGTPPVTLALVALNDPDESGLAVARLLARTIAAVQRASSPILLEIGERKTTGDIADWDGQIIPVSYLQEACRAGVLLDGIGDEVAQTIHEHYCDSIAAQGRDPVSEPAGQPWTRLATSYRQANRHQADHLWAKLAVTDCRAVPEDMVDAFAFAPLEVERLALIEHRRWAADRHLDGWSHAPVRDNARKHHPQLIPYAELSEPMKDLDRFAVRGVPTLLARSGLGVVRLLIVGLSESESVTISAKRLHGLTGQVLTRLLTRYPDRALIIAATLTTPGARQVVRQALERAGAGLFWLLPRPIGELLDAQPEDGARRDLLELGARADRRITLAGEADLARWFTERAEIVFALDGQGAQERAAKAIRPTPDWRRLDWNFEY</sequence>
<dbReference type="InterPro" id="IPR003032">
    <property type="entry name" value="Ryanodine_rcpt"/>
</dbReference>
<name>A0A4R3MUP2_9GAMM</name>
<gene>
    <name evidence="2" type="ORF">EDC35_106127</name>
</gene>
<protein>
    <submittedName>
        <fullName evidence="2">RyR domain-containing protein</fullName>
    </submittedName>
</protein>
<dbReference type="Proteomes" id="UP000295717">
    <property type="component" value="Unassembled WGS sequence"/>
</dbReference>
<reference evidence="2 3" key="1">
    <citation type="submission" date="2019-03" db="EMBL/GenBank/DDBJ databases">
        <title>Genomic Encyclopedia of Type Strains, Phase IV (KMG-IV): sequencing the most valuable type-strain genomes for metagenomic binning, comparative biology and taxonomic classification.</title>
        <authorList>
            <person name="Goeker M."/>
        </authorList>
    </citation>
    <scope>NUCLEOTIDE SEQUENCE [LARGE SCALE GENOMIC DNA]</scope>
    <source>
        <strain evidence="2 3">DSM 13587</strain>
    </source>
</reference>
<organism evidence="2 3">
    <name type="scientific">Thiobaca trueperi</name>
    <dbReference type="NCBI Taxonomy" id="127458"/>
    <lineage>
        <taxon>Bacteria</taxon>
        <taxon>Pseudomonadati</taxon>
        <taxon>Pseudomonadota</taxon>
        <taxon>Gammaproteobacteria</taxon>
        <taxon>Chromatiales</taxon>
        <taxon>Chromatiaceae</taxon>
        <taxon>Thiobaca</taxon>
    </lineage>
</organism>
<evidence type="ECO:0000313" key="3">
    <source>
        <dbReference type="Proteomes" id="UP000295717"/>
    </source>
</evidence>
<feature type="domain" description="Ryanodine receptor Ryr" evidence="1">
    <location>
        <begin position="362"/>
        <end position="425"/>
    </location>
</feature>
<evidence type="ECO:0000259" key="1">
    <source>
        <dbReference type="Pfam" id="PF02026"/>
    </source>
</evidence>
<proteinExistence type="predicted"/>
<keyword evidence="3" id="KW-1185">Reference proteome</keyword>
<accession>A0A4R3MUP2</accession>
<comment type="caution">
    <text evidence="2">The sequence shown here is derived from an EMBL/GenBank/DDBJ whole genome shotgun (WGS) entry which is preliminary data.</text>
</comment>